<proteinExistence type="predicted"/>
<keyword evidence="2" id="KW-1185">Reference proteome</keyword>
<sequence length="258" mass="29925">MKQIFLPFVFLILISCNKENKTNSNIKPETAIKTEDSLVKKTVSDTANKVSLGDYEEYEKLPKLIVDSISESEFNQLKTTKYLEKINPEQSGNFFYIQTERKKHKFKKYKDYGGEESWSGYELLGYYTNLKLFAVTENSTSESLGFGGLFLLDATNDYQYNIASFGDGSVELPIPSVNNKYLVYYYNSVYESQNCEIGVLKINDKTNPKKYLTEAASYKSDNFKIEKIIWKTDQVFFIKGYKEVENKNLYSYYKAEIK</sequence>
<organism evidence="1 2">
    <name type="scientific">Flavobacterium chilense</name>
    <dbReference type="NCBI Taxonomy" id="946677"/>
    <lineage>
        <taxon>Bacteria</taxon>
        <taxon>Pseudomonadati</taxon>
        <taxon>Bacteroidota</taxon>
        <taxon>Flavobacteriia</taxon>
        <taxon>Flavobacteriales</taxon>
        <taxon>Flavobacteriaceae</taxon>
        <taxon>Flavobacterium</taxon>
    </lineage>
</organism>
<gene>
    <name evidence="1" type="ORF">SAMN05444484_101218</name>
</gene>
<name>A0A1M6XNU1_9FLAO</name>
<dbReference type="Proteomes" id="UP000184028">
    <property type="component" value="Unassembled WGS sequence"/>
</dbReference>
<reference evidence="2" key="1">
    <citation type="submission" date="2016-11" db="EMBL/GenBank/DDBJ databases">
        <authorList>
            <person name="Varghese N."/>
            <person name="Submissions S."/>
        </authorList>
    </citation>
    <scope>NUCLEOTIDE SEQUENCE [LARGE SCALE GENOMIC DNA]</scope>
    <source>
        <strain evidence="2">DSM 24724</strain>
    </source>
</reference>
<dbReference type="STRING" id="946677.SAMN05444484_101218"/>
<accession>A0A1M6XNU1</accession>
<dbReference type="EMBL" id="FRBT01000001">
    <property type="protein sequence ID" value="SHL07647.1"/>
    <property type="molecule type" value="Genomic_DNA"/>
</dbReference>
<dbReference type="OrthoDB" id="702987at2"/>
<evidence type="ECO:0000313" key="1">
    <source>
        <dbReference type="EMBL" id="SHL07647.1"/>
    </source>
</evidence>
<dbReference type="AlphaFoldDB" id="A0A1M6XNU1"/>
<evidence type="ECO:0000313" key="2">
    <source>
        <dbReference type="Proteomes" id="UP000184028"/>
    </source>
</evidence>
<protein>
    <submittedName>
        <fullName evidence="1">Uncharacterized protein</fullName>
    </submittedName>
</protein>
<dbReference type="RefSeq" id="WP_068843528.1">
    <property type="nucleotide sequence ID" value="NZ_FRBT01000001.1"/>
</dbReference>
<dbReference type="PROSITE" id="PS51257">
    <property type="entry name" value="PROKAR_LIPOPROTEIN"/>
    <property type="match status" value="1"/>
</dbReference>